<dbReference type="EMBL" id="QXGF01003656">
    <property type="protein sequence ID" value="KAE8921100.1"/>
    <property type="molecule type" value="Genomic_DNA"/>
</dbReference>
<evidence type="ECO:0000313" key="11">
    <source>
        <dbReference type="Proteomes" id="UP000488956"/>
    </source>
</evidence>
<comment type="caution">
    <text evidence="2">The sequence shown here is derived from an EMBL/GenBank/DDBJ whole genome shotgun (WGS) entry which is preliminary data.</text>
</comment>
<dbReference type="Proteomes" id="UP000440367">
    <property type="component" value="Unassembled WGS sequence"/>
</dbReference>
<evidence type="ECO:0000313" key="10">
    <source>
        <dbReference type="Proteomes" id="UP000440732"/>
    </source>
</evidence>
<dbReference type="Proteomes" id="UP000488956">
    <property type="component" value="Unassembled WGS sequence"/>
</dbReference>
<dbReference type="Proteomes" id="UP000440732">
    <property type="component" value="Unassembled WGS sequence"/>
</dbReference>
<proteinExistence type="predicted"/>
<evidence type="ECO:0000313" key="9">
    <source>
        <dbReference type="Proteomes" id="UP000440367"/>
    </source>
</evidence>
<dbReference type="EMBL" id="QXGA01005912">
    <property type="protein sequence ID" value="KAE9065143.1"/>
    <property type="molecule type" value="Genomic_DNA"/>
</dbReference>
<dbReference type="EMBL" id="QXGD01003730">
    <property type="protein sequence ID" value="KAE9174930.1"/>
    <property type="molecule type" value="Genomic_DNA"/>
</dbReference>
<reference evidence="7 8" key="1">
    <citation type="submission" date="2018-08" db="EMBL/GenBank/DDBJ databases">
        <title>Genomic investigation of the strawberry pathogen Phytophthora fragariae indicates pathogenicity is determined by transcriptional variation in three key races.</title>
        <authorList>
            <person name="Adams T.M."/>
            <person name="Armitage A.D."/>
            <person name="Sobczyk M.K."/>
            <person name="Bates H.J."/>
            <person name="Dunwell J.M."/>
            <person name="Nellist C.F."/>
            <person name="Harrison R.J."/>
        </authorList>
    </citation>
    <scope>NUCLEOTIDE SEQUENCE [LARGE SCALE GENOMIC DNA]</scope>
    <source>
        <strain evidence="6 8">A4</strain>
        <strain evidence="5 9">BC-1</strain>
        <strain evidence="3 10">NOV-5</strain>
        <strain evidence="2 7">NOV-9</strain>
        <strain evidence="4 11">ONT-3</strain>
    </source>
</reference>
<dbReference type="AlphaFoldDB" id="A0A6A3DRP8"/>
<evidence type="ECO:0000313" key="6">
    <source>
        <dbReference type="EMBL" id="KAE9276556.1"/>
    </source>
</evidence>
<evidence type="ECO:0000313" key="5">
    <source>
        <dbReference type="EMBL" id="KAE9174930.1"/>
    </source>
</evidence>
<organism evidence="2 7">
    <name type="scientific">Phytophthora fragariae</name>
    <dbReference type="NCBI Taxonomy" id="53985"/>
    <lineage>
        <taxon>Eukaryota</taxon>
        <taxon>Sar</taxon>
        <taxon>Stramenopiles</taxon>
        <taxon>Oomycota</taxon>
        <taxon>Peronosporomycetes</taxon>
        <taxon>Peronosporales</taxon>
        <taxon>Peronosporaceae</taxon>
        <taxon>Phytophthora</taxon>
    </lineage>
</organism>
<evidence type="ECO:0000256" key="1">
    <source>
        <dbReference type="SAM" id="MobiDB-lite"/>
    </source>
</evidence>
<evidence type="ECO:0000313" key="3">
    <source>
        <dbReference type="EMBL" id="KAE9065143.1"/>
    </source>
</evidence>
<gene>
    <name evidence="6" type="ORF">PF001_g26068</name>
    <name evidence="5" type="ORF">PF002_g28918</name>
    <name evidence="3" type="ORF">PF006_g30527</name>
    <name evidence="2" type="ORF">PF009_g28616</name>
    <name evidence="4" type="ORF">PF010_g22618</name>
</gene>
<dbReference type="Proteomes" id="UP000429523">
    <property type="component" value="Unassembled WGS sequence"/>
</dbReference>
<feature type="compositionally biased region" description="Polar residues" evidence="1">
    <location>
        <begin position="7"/>
        <end position="18"/>
    </location>
</feature>
<evidence type="ECO:0000313" key="4">
    <source>
        <dbReference type="EMBL" id="KAE9079808.1"/>
    </source>
</evidence>
<evidence type="ECO:0000313" key="7">
    <source>
        <dbReference type="Proteomes" id="UP000429523"/>
    </source>
</evidence>
<protein>
    <submittedName>
        <fullName evidence="2">Uncharacterized protein</fullName>
    </submittedName>
</protein>
<dbReference type="EMBL" id="QXFX01002179">
    <property type="protein sequence ID" value="KAE9079808.1"/>
    <property type="molecule type" value="Genomic_DNA"/>
</dbReference>
<evidence type="ECO:0000313" key="8">
    <source>
        <dbReference type="Proteomes" id="UP000437068"/>
    </source>
</evidence>
<sequence>MVPRPGRTTSNDGLTIQEASEAGAQSAGRSPTAIEHSESPVASWSSEGTFTTGHGTSDDHEGYEEQFAVPDTAPDEGAAKGRDASRGPIGLKPAKADDQQPTNAKATTKRKSSKKK</sequence>
<name>A0A6A3DRP8_9STRA</name>
<accession>A0A6A3DRP8</accession>
<evidence type="ECO:0000313" key="2">
    <source>
        <dbReference type="EMBL" id="KAE8921100.1"/>
    </source>
</evidence>
<feature type="compositionally biased region" description="Polar residues" evidence="1">
    <location>
        <begin position="40"/>
        <end position="55"/>
    </location>
</feature>
<dbReference type="EMBL" id="QXGE01003184">
    <property type="protein sequence ID" value="KAE9276556.1"/>
    <property type="molecule type" value="Genomic_DNA"/>
</dbReference>
<feature type="region of interest" description="Disordered" evidence="1">
    <location>
        <begin position="1"/>
        <end position="116"/>
    </location>
</feature>
<dbReference type="Proteomes" id="UP000437068">
    <property type="component" value="Unassembled WGS sequence"/>
</dbReference>
<feature type="compositionally biased region" description="Basic residues" evidence="1">
    <location>
        <begin position="107"/>
        <end position="116"/>
    </location>
</feature>